<keyword evidence="5" id="KW-1185">Reference proteome</keyword>
<comment type="caution">
    <text evidence="4">The sequence shown here is derived from an EMBL/GenBank/DDBJ whole genome shotgun (WGS) entry which is preliminary data.</text>
</comment>
<evidence type="ECO:0000313" key="5">
    <source>
        <dbReference type="Proteomes" id="UP000261905"/>
    </source>
</evidence>
<dbReference type="NCBIfam" id="TIGR02669">
    <property type="entry name" value="SpoIID_LytB"/>
    <property type="match status" value="1"/>
</dbReference>
<feature type="domain" description="Sporulation stage II protein D amidase enhancer LytB N-terminal" evidence="3">
    <location>
        <begin position="313"/>
        <end position="401"/>
    </location>
</feature>
<dbReference type="RefSeq" id="WP_116042537.1">
    <property type="nucleotide sequence ID" value="NZ_QUBQ01000001.1"/>
</dbReference>
<dbReference type="GO" id="GO:0042834">
    <property type="term" value="F:peptidoglycan binding"/>
    <property type="evidence" value="ECO:0007669"/>
    <property type="project" value="InterPro"/>
</dbReference>
<accession>A0A371PJK1</accession>
<feature type="domain" description="SPOR" evidence="2">
    <location>
        <begin position="182"/>
        <end position="237"/>
    </location>
</feature>
<dbReference type="InterPro" id="IPR013693">
    <property type="entry name" value="SpoIID/LytB_N"/>
</dbReference>
<protein>
    <submittedName>
        <fullName evidence="4">SpoIID/LytB domain-containing protein</fullName>
    </submittedName>
</protein>
<dbReference type="GO" id="GO:0030435">
    <property type="term" value="P:sporulation resulting in formation of a cellular spore"/>
    <property type="evidence" value="ECO:0007669"/>
    <property type="project" value="InterPro"/>
</dbReference>
<dbReference type="InterPro" id="IPR013486">
    <property type="entry name" value="SpoIID/LytB"/>
</dbReference>
<feature type="chain" id="PRO_5039232677" evidence="1">
    <location>
        <begin position="27"/>
        <end position="705"/>
    </location>
</feature>
<evidence type="ECO:0000259" key="2">
    <source>
        <dbReference type="Pfam" id="PF05036"/>
    </source>
</evidence>
<sequence>MTIKASWKRLALATVALLLLVSTWTAQPTRAAVPSLDTIRVAMFLQLPGKYESMTAAATFQSAGGIKIGTREPSGIKEWFAVEANRSVRFAVDDYKVKLFESANFANAWAVYQHVQSARGMGYITSVSKNGAAQYQVFEGTYTTALESAAAVGRWNADAKLTGLLGGFKPAQHGPLRLESPAMESKAAAQAAAASFGGAGLDAYVAVREGAKGAVYSVLVGGASTPDELKNLQAAAAKAPNGASLKPSNLTAPYMLIRADHSISGKGDASHELYSFPAGDIKVWASPASAGPIGLTERSNRTYRGSFELSAFNGKLAVVNELPFEQYLYSVVAVEMYTSWPIEALKAQAVAARSYALNKGFGFQIAHVVDTTLSQAYYGTGVEKPSSTEAVEATKGEVALYNGKVIEAVFSSNGGGTTADARDVWRNEIPYLQSVSSPDTSAEAGLNSWHRVVLPSGLLGYIREDLVKDTGQKTAAGSRILELTTDGTNIRRHPVIQDSIPVVAQLKKGDRVTELEKVIQSNPMSWTRGPFTGDELLNSINARVNPKLTGPITSVEISARGVSGRATEMTVNGTKIVLPSPDSIRSAFGVGESLPSTLFSVEETGKMVLQGAGGAQSTKSDGSRQVYVMGADGKSSAYNGDHMYVMDSGGDIRAVTKNPAFSFSGTGFGHGVGMSQYGALSLAQQGYDYQYILKYYYKGITIAKE</sequence>
<dbReference type="GO" id="GO:0030288">
    <property type="term" value="C:outer membrane-bounded periplasmic space"/>
    <property type="evidence" value="ECO:0007669"/>
    <property type="project" value="TreeGrafter"/>
</dbReference>
<evidence type="ECO:0000313" key="4">
    <source>
        <dbReference type="EMBL" id="REK75947.1"/>
    </source>
</evidence>
<dbReference type="AlphaFoldDB" id="A0A371PJK1"/>
<proteinExistence type="predicted"/>
<dbReference type="PANTHER" id="PTHR30032">
    <property type="entry name" value="N-ACETYLMURAMOYL-L-ALANINE AMIDASE-RELATED"/>
    <property type="match status" value="1"/>
</dbReference>
<keyword evidence="1" id="KW-0732">Signal</keyword>
<organism evidence="4 5">
    <name type="scientific">Paenibacillus paeoniae</name>
    <dbReference type="NCBI Taxonomy" id="2292705"/>
    <lineage>
        <taxon>Bacteria</taxon>
        <taxon>Bacillati</taxon>
        <taxon>Bacillota</taxon>
        <taxon>Bacilli</taxon>
        <taxon>Bacillales</taxon>
        <taxon>Paenibacillaceae</taxon>
        <taxon>Paenibacillus</taxon>
    </lineage>
</organism>
<dbReference type="InterPro" id="IPR007730">
    <property type="entry name" value="SPOR-like_dom"/>
</dbReference>
<evidence type="ECO:0000256" key="1">
    <source>
        <dbReference type="SAM" id="SignalP"/>
    </source>
</evidence>
<evidence type="ECO:0000259" key="3">
    <source>
        <dbReference type="Pfam" id="PF08486"/>
    </source>
</evidence>
<gene>
    <name evidence="4" type="ORF">DX130_02405</name>
</gene>
<feature type="signal peptide" evidence="1">
    <location>
        <begin position="1"/>
        <end position="26"/>
    </location>
</feature>
<name>A0A371PJK1_9BACL</name>
<reference evidence="4 5" key="1">
    <citation type="submission" date="2018-08" db="EMBL/GenBank/DDBJ databases">
        <title>Paenibacillus sp. M4BSY-1, whole genome shotgun sequence.</title>
        <authorList>
            <person name="Tuo L."/>
        </authorList>
    </citation>
    <scope>NUCLEOTIDE SEQUENCE [LARGE SCALE GENOMIC DNA]</scope>
    <source>
        <strain evidence="4 5">M4BSY-1</strain>
    </source>
</reference>
<dbReference type="PANTHER" id="PTHR30032:SF4">
    <property type="entry name" value="AMIDASE ENHANCER"/>
    <property type="match status" value="1"/>
</dbReference>
<dbReference type="OrthoDB" id="9794671at2"/>
<dbReference type="Pfam" id="PF05036">
    <property type="entry name" value="SPOR"/>
    <property type="match status" value="1"/>
</dbReference>
<dbReference type="Proteomes" id="UP000261905">
    <property type="component" value="Unassembled WGS sequence"/>
</dbReference>
<dbReference type="EMBL" id="QUBQ01000001">
    <property type="protein sequence ID" value="REK75947.1"/>
    <property type="molecule type" value="Genomic_DNA"/>
</dbReference>
<dbReference type="InterPro" id="IPR051922">
    <property type="entry name" value="Bact_Sporulation_Assoc"/>
</dbReference>
<dbReference type="Pfam" id="PF08486">
    <property type="entry name" value="SpoIID"/>
    <property type="match status" value="1"/>
</dbReference>